<comment type="caution">
    <text evidence="2">The sequence shown here is derived from an EMBL/GenBank/DDBJ whole genome shotgun (WGS) entry which is preliminary data.</text>
</comment>
<sequence length="123" mass="14446">MVSEGCRLAGAFALVSSQLELQRVTELKLQTGGRAESRAETGRVRKRDQDRNRLWDQIRIKIKTGIGIRSSAEARIESGNRIKSGIRIRMYSNLDRVRNQKRDRNRIKSETNWHREQEQNWIR</sequence>
<proteinExistence type="predicted"/>
<evidence type="ECO:0000313" key="2">
    <source>
        <dbReference type="EMBL" id="GBP11877.1"/>
    </source>
</evidence>
<feature type="region of interest" description="Disordered" evidence="1">
    <location>
        <begin position="99"/>
        <end position="123"/>
    </location>
</feature>
<reference evidence="2 3" key="1">
    <citation type="journal article" date="2019" name="Commun. Biol.">
        <title>The bagworm genome reveals a unique fibroin gene that provides high tensile strength.</title>
        <authorList>
            <person name="Kono N."/>
            <person name="Nakamura H."/>
            <person name="Ohtoshi R."/>
            <person name="Tomita M."/>
            <person name="Numata K."/>
            <person name="Arakawa K."/>
        </authorList>
    </citation>
    <scope>NUCLEOTIDE SEQUENCE [LARGE SCALE GENOMIC DNA]</scope>
</reference>
<organism evidence="2 3">
    <name type="scientific">Eumeta variegata</name>
    <name type="common">Bagworm moth</name>
    <name type="synonym">Eumeta japonica</name>
    <dbReference type="NCBI Taxonomy" id="151549"/>
    <lineage>
        <taxon>Eukaryota</taxon>
        <taxon>Metazoa</taxon>
        <taxon>Ecdysozoa</taxon>
        <taxon>Arthropoda</taxon>
        <taxon>Hexapoda</taxon>
        <taxon>Insecta</taxon>
        <taxon>Pterygota</taxon>
        <taxon>Neoptera</taxon>
        <taxon>Endopterygota</taxon>
        <taxon>Lepidoptera</taxon>
        <taxon>Glossata</taxon>
        <taxon>Ditrysia</taxon>
        <taxon>Tineoidea</taxon>
        <taxon>Psychidae</taxon>
        <taxon>Oiketicinae</taxon>
        <taxon>Eumeta</taxon>
    </lineage>
</organism>
<keyword evidence="3" id="KW-1185">Reference proteome</keyword>
<name>A0A4C1TEP2_EUMVA</name>
<dbReference type="AlphaFoldDB" id="A0A4C1TEP2"/>
<evidence type="ECO:0000313" key="3">
    <source>
        <dbReference type="Proteomes" id="UP000299102"/>
    </source>
</evidence>
<dbReference type="EMBL" id="BGZK01000048">
    <property type="protein sequence ID" value="GBP11877.1"/>
    <property type="molecule type" value="Genomic_DNA"/>
</dbReference>
<protein>
    <submittedName>
        <fullName evidence="2">Uncharacterized protein</fullName>
    </submittedName>
</protein>
<gene>
    <name evidence="2" type="ORF">EVAR_74514_1</name>
</gene>
<accession>A0A4C1TEP2</accession>
<evidence type="ECO:0000256" key="1">
    <source>
        <dbReference type="SAM" id="MobiDB-lite"/>
    </source>
</evidence>
<dbReference type="Proteomes" id="UP000299102">
    <property type="component" value="Unassembled WGS sequence"/>
</dbReference>